<name>A0A9P4Y164_CRYP1</name>
<accession>A0A9P4Y164</accession>
<dbReference type="PANTHER" id="PTHR38790:SF4">
    <property type="entry name" value="2EXR DOMAIN-CONTAINING PROTEIN"/>
    <property type="match status" value="1"/>
</dbReference>
<keyword evidence="3" id="KW-1185">Reference proteome</keyword>
<feature type="region of interest" description="Disordered" evidence="1">
    <location>
        <begin position="39"/>
        <end position="69"/>
    </location>
</feature>
<proteinExistence type="predicted"/>
<dbReference type="GeneID" id="63833288"/>
<feature type="non-terminal residue" evidence="2">
    <location>
        <position position="1"/>
    </location>
</feature>
<dbReference type="OrthoDB" id="5413827at2759"/>
<evidence type="ECO:0000313" key="3">
    <source>
        <dbReference type="Proteomes" id="UP000803844"/>
    </source>
</evidence>
<protein>
    <submittedName>
        <fullName evidence="2">Uncharacterized protein</fullName>
    </submittedName>
</protein>
<dbReference type="AlphaFoldDB" id="A0A9P4Y164"/>
<dbReference type="PANTHER" id="PTHR38790">
    <property type="entry name" value="2EXR DOMAIN-CONTAINING PROTEIN-RELATED"/>
    <property type="match status" value="1"/>
</dbReference>
<evidence type="ECO:0000256" key="1">
    <source>
        <dbReference type="SAM" id="MobiDB-lite"/>
    </source>
</evidence>
<evidence type="ECO:0000313" key="2">
    <source>
        <dbReference type="EMBL" id="KAF3764530.1"/>
    </source>
</evidence>
<gene>
    <name evidence="2" type="ORF">M406DRAFT_242047</name>
</gene>
<feature type="compositionally biased region" description="Basic and acidic residues" evidence="1">
    <location>
        <begin position="44"/>
        <end position="53"/>
    </location>
</feature>
<dbReference type="EMBL" id="MU032348">
    <property type="protein sequence ID" value="KAF3764530.1"/>
    <property type="molecule type" value="Genomic_DNA"/>
</dbReference>
<comment type="caution">
    <text evidence="2">The sequence shown here is derived from an EMBL/GenBank/DDBJ whole genome shotgun (WGS) entry which is preliminary data.</text>
</comment>
<dbReference type="RefSeq" id="XP_040775491.1">
    <property type="nucleotide sequence ID" value="XM_040916159.1"/>
</dbReference>
<sequence length="261" mass="30104">LPIEIRLQIYHWVHLSSPVQHRQLAPWYPIPTCRSHVAQPIVPRADDSGDDKEKKRKKKTTTRTTRMTAAETSTTLLAPDRPFARMPTALLRTCRQANEEARGIPFRENEFVFINWFSSGLASALGFTRARWPWQRQEMRFVRLEVFARDVTGAAGPVRARDWAELCGMWTGLRGLRLTDYDGGSGRRRRRKDTGGEKNPWELVGEEGRRTEWAKKALGRLKELRQLEVEMADVGWPAGEKVRWCEKLRQTVVRGGGRKEL</sequence>
<dbReference type="Proteomes" id="UP000803844">
    <property type="component" value="Unassembled WGS sequence"/>
</dbReference>
<reference evidence="2" key="1">
    <citation type="journal article" date="2020" name="Phytopathology">
        <title>Genome sequence of the chestnut blight fungus Cryphonectria parasitica EP155: A fundamental resource for an archetypical invasive plant pathogen.</title>
        <authorList>
            <person name="Crouch J.A."/>
            <person name="Dawe A."/>
            <person name="Aerts A."/>
            <person name="Barry K."/>
            <person name="Churchill A.C.L."/>
            <person name="Grimwood J."/>
            <person name="Hillman B."/>
            <person name="Milgroom M.G."/>
            <person name="Pangilinan J."/>
            <person name="Smith M."/>
            <person name="Salamov A."/>
            <person name="Schmutz J."/>
            <person name="Yadav J."/>
            <person name="Grigoriev I.V."/>
            <person name="Nuss D."/>
        </authorList>
    </citation>
    <scope>NUCLEOTIDE SEQUENCE</scope>
    <source>
        <strain evidence="2">EP155</strain>
    </source>
</reference>
<feature type="non-terminal residue" evidence="2">
    <location>
        <position position="261"/>
    </location>
</feature>
<organism evidence="2 3">
    <name type="scientific">Cryphonectria parasitica (strain ATCC 38755 / EP155)</name>
    <dbReference type="NCBI Taxonomy" id="660469"/>
    <lineage>
        <taxon>Eukaryota</taxon>
        <taxon>Fungi</taxon>
        <taxon>Dikarya</taxon>
        <taxon>Ascomycota</taxon>
        <taxon>Pezizomycotina</taxon>
        <taxon>Sordariomycetes</taxon>
        <taxon>Sordariomycetidae</taxon>
        <taxon>Diaporthales</taxon>
        <taxon>Cryphonectriaceae</taxon>
        <taxon>Cryphonectria-Endothia species complex</taxon>
        <taxon>Cryphonectria</taxon>
    </lineage>
</organism>